<feature type="binding site" evidence="2">
    <location>
        <position position="5"/>
    </location>
    <ligand>
        <name>a divalent metal cation</name>
        <dbReference type="ChEBI" id="CHEBI:60240"/>
        <label>1</label>
    </ligand>
</feature>
<sequence>MIDTHAHLTSRFGGEMEIGNLRAVILAASSIEDSKENIELGKKYPDKLFPSIGIHPQVREIGGEKLEQLIEGVVAVGECGLDFSDDYDLGEQTEKFERQIKLAIKYNLPLIIHAREAVDEVIEILKKYPGTKGVFHCYTGGKKRIKKILDLGEWYFGIDGNVTYEVGLEMVVKNIPKDKLLAETDCPELTPVPFRGEKNKPIYVEYVYKKIAEIWGLGFEETEKIIDDNTQKLFSLIRK</sequence>
<protein>
    <recommendedName>
        <fullName evidence="5">Hydrolase TatD</fullName>
    </recommendedName>
</protein>
<dbReference type="PIRSF" id="PIRSF005902">
    <property type="entry name" value="DNase_TatD"/>
    <property type="match status" value="1"/>
</dbReference>
<keyword evidence="1" id="KW-0378">Hydrolase</keyword>
<dbReference type="InterPro" id="IPR001130">
    <property type="entry name" value="TatD-like"/>
</dbReference>
<feature type="binding site" evidence="2">
    <location>
        <position position="136"/>
    </location>
    <ligand>
        <name>a divalent metal cation</name>
        <dbReference type="ChEBI" id="CHEBI:60240"/>
        <label>2</label>
    </ligand>
</feature>
<evidence type="ECO:0000313" key="4">
    <source>
        <dbReference type="Proteomes" id="UP000185874"/>
    </source>
</evidence>
<keyword evidence="2" id="KW-0479">Metal-binding</keyword>
<evidence type="ECO:0008006" key="5">
    <source>
        <dbReference type="Google" id="ProtNLM"/>
    </source>
</evidence>
<dbReference type="PANTHER" id="PTHR46124:SF2">
    <property type="entry name" value="D-AMINOACYL-TRNA DEACYLASE"/>
    <property type="match status" value="1"/>
</dbReference>
<dbReference type="PROSITE" id="PS01090">
    <property type="entry name" value="TATD_2"/>
    <property type="match status" value="1"/>
</dbReference>
<proteinExistence type="predicted"/>
<gene>
    <name evidence="3" type="ORF">A3K55_01125</name>
</gene>
<evidence type="ECO:0000256" key="1">
    <source>
        <dbReference type="ARBA" id="ARBA00022801"/>
    </source>
</evidence>
<dbReference type="GO" id="GO:0016788">
    <property type="term" value="F:hydrolase activity, acting on ester bonds"/>
    <property type="evidence" value="ECO:0007669"/>
    <property type="project" value="InterPro"/>
</dbReference>
<evidence type="ECO:0000313" key="3">
    <source>
        <dbReference type="EMBL" id="OGL53621.1"/>
    </source>
</evidence>
<dbReference type="InterPro" id="IPR032466">
    <property type="entry name" value="Metal_Hydrolase"/>
</dbReference>
<dbReference type="SUPFAM" id="SSF51556">
    <property type="entry name" value="Metallo-dependent hydrolases"/>
    <property type="match status" value="1"/>
</dbReference>
<feature type="binding site" evidence="2">
    <location>
        <position position="185"/>
    </location>
    <ligand>
        <name>a divalent metal cation</name>
        <dbReference type="ChEBI" id="CHEBI:60240"/>
        <label>1</label>
    </ligand>
</feature>
<organism evidence="3 4">
    <name type="scientific">Candidatus Shapirobacteria bacterium RBG_13_44_7</name>
    <dbReference type="NCBI Taxonomy" id="1802149"/>
    <lineage>
        <taxon>Bacteria</taxon>
        <taxon>Candidatus Shapironibacteriota</taxon>
    </lineage>
</organism>
<dbReference type="GO" id="GO:0046872">
    <property type="term" value="F:metal ion binding"/>
    <property type="evidence" value="ECO:0007669"/>
    <property type="project" value="UniProtKB-KW"/>
</dbReference>
<feature type="binding site" evidence="2">
    <location>
        <position position="7"/>
    </location>
    <ligand>
        <name>a divalent metal cation</name>
        <dbReference type="ChEBI" id="CHEBI:60240"/>
        <label>1</label>
    </ligand>
</feature>
<name>A0A1F7SIL8_9BACT</name>
<dbReference type="Pfam" id="PF01026">
    <property type="entry name" value="TatD_DNase"/>
    <property type="match status" value="1"/>
</dbReference>
<comment type="caution">
    <text evidence="3">The sequence shown here is derived from an EMBL/GenBank/DDBJ whole genome shotgun (WGS) entry which is preliminary data.</text>
</comment>
<feature type="binding site" evidence="2">
    <location>
        <position position="78"/>
    </location>
    <ligand>
        <name>a divalent metal cation</name>
        <dbReference type="ChEBI" id="CHEBI:60240"/>
        <label>1</label>
    </ligand>
</feature>
<dbReference type="PANTHER" id="PTHR46124">
    <property type="entry name" value="D-AMINOACYL-TRNA DEACYLASE"/>
    <property type="match status" value="1"/>
</dbReference>
<dbReference type="InterPro" id="IPR018228">
    <property type="entry name" value="DNase_TatD-rel_CS"/>
</dbReference>
<accession>A0A1F7SIL8</accession>
<reference evidence="3 4" key="1">
    <citation type="journal article" date="2016" name="Nat. Commun.">
        <title>Thousands of microbial genomes shed light on interconnected biogeochemical processes in an aquifer system.</title>
        <authorList>
            <person name="Anantharaman K."/>
            <person name="Brown C.T."/>
            <person name="Hug L.A."/>
            <person name="Sharon I."/>
            <person name="Castelle C.J."/>
            <person name="Probst A.J."/>
            <person name="Thomas B.C."/>
            <person name="Singh A."/>
            <person name="Wilkins M.J."/>
            <person name="Karaoz U."/>
            <person name="Brodie E.L."/>
            <person name="Williams K.H."/>
            <person name="Hubbard S.S."/>
            <person name="Banfield J.F."/>
        </authorList>
    </citation>
    <scope>NUCLEOTIDE SEQUENCE [LARGE SCALE GENOMIC DNA]</scope>
</reference>
<evidence type="ECO:0000256" key="2">
    <source>
        <dbReference type="PIRSR" id="PIRSR005902-1"/>
    </source>
</evidence>
<dbReference type="Gene3D" id="3.20.20.140">
    <property type="entry name" value="Metal-dependent hydrolases"/>
    <property type="match status" value="1"/>
</dbReference>
<dbReference type="AlphaFoldDB" id="A0A1F7SIL8"/>
<dbReference type="CDD" id="cd01310">
    <property type="entry name" value="TatD_DNAse"/>
    <property type="match status" value="1"/>
</dbReference>
<dbReference type="Proteomes" id="UP000185874">
    <property type="component" value="Unassembled WGS sequence"/>
</dbReference>
<feature type="binding site" evidence="2">
    <location>
        <position position="113"/>
    </location>
    <ligand>
        <name>a divalent metal cation</name>
        <dbReference type="ChEBI" id="CHEBI:60240"/>
        <label>2</label>
    </ligand>
</feature>
<dbReference type="EMBL" id="MGDJ01000015">
    <property type="protein sequence ID" value="OGL53621.1"/>
    <property type="molecule type" value="Genomic_DNA"/>
</dbReference>